<gene>
    <name evidence="1" type="ORF">METZ01_LOCUS242593</name>
</gene>
<organism evidence="1">
    <name type="scientific">marine metagenome</name>
    <dbReference type="NCBI Taxonomy" id="408172"/>
    <lineage>
        <taxon>unclassified sequences</taxon>
        <taxon>metagenomes</taxon>
        <taxon>ecological metagenomes</taxon>
    </lineage>
</organism>
<reference evidence="1" key="1">
    <citation type="submission" date="2018-05" db="EMBL/GenBank/DDBJ databases">
        <authorList>
            <person name="Lanie J.A."/>
            <person name="Ng W.-L."/>
            <person name="Kazmierczak K.M."/>
            <person name="Andrzejewski T.M."/>
            <person name="Davidsen T.M."/>
            <person name="Wayne K.J."/>
            <person name="Tettelin H."/>
            <person name="Glass J.I."/>
            <person name="Rusch D."/>
            <person name="Podicherti R."/>
            <person name="Tsui H.-C.T."/>
            <person name="Winkler M.E."/>
        </authorList>
    </citation>
    <scope>NUCLEOTIDE SEQUENCE</scope>
</reference>
<proteinExistence type="predicted"/>
<evidence type="ECO:0000313" key="1">
    <source>
        <dbReference type="EMBL" id="SVB89739.1"/>
    </source>
</evidence>
<dbReference type="Gene3D" id="3.30.43.10">
    <property type="entry name" value="Uridine Diphospho-n-acetylenolpyruvylglucosamine Reductase, domain 2"/>
    <property type="match status" value="1"/>
</dbReference>
<dbReference type="EMBL" id="UINC01062789">
    <property type="protein sequence ID" value="SVB89739.1"/>
    <property type="molecule type" value="Genomic_DNA"/>
</dbReference>
<evidence type="ECO:0008006" key="2">
    <source>
        <dbReference type="Google" id="ProtNLM"/>
    </source>
</evidence>
<name>A0A382HRA6_9ZZZZ</name>
<protein>
    <recommendedName>
        <fullName evidence="2">FAD-binding PCMH-type domain-containing protein</fullName>
    </recommendedName>
</protein>
<sequence>MAVIRDKMPAFQLFQPSSTEEALGVLDRYGAEAWVLAGG</sequence>
<accession>A0A382HRA6</accession>
<dbReference type="AlphaFoldDB" id="A0A382HRA6"/>
<feature type="non-terminal residue" evidence="1">
    <location>
        <position position="39"/>
    </location>
</feature>
<dbReference type="InterPro" id="IPR016167">
    <property type="entry name" value="FAD-bd_PCMH_sub1"/>
</dbReference>